<evidence type="ECO:0000313" key="1">
    <source>
        <dbReference type="EMBL" id="CAA9316481.1"/>
    </source>
</evidence>
<gene>
    <name evidence="1" type="ORF">AVDCRST_MAG56-6653</name>
</gene>
<name>A0A6J4KWJ5_9SPHI</name>
<organism evidence="1">
    <name type="scientific">uncultured Cytophagales bacterium</name>
    <dbReference type="NCBI Taxonomy" id="158755"/>
    <lineage>
        <taxon>Bacteria</taxon>
        <taxon>Pseudomonadati</taxon>
        <taxon>Bacteroidota</taxon>
        <taxon>Sphingobacteriia</taxon>
        <taxon>Sphingobacteriales</taxon>
        <taxon>environmental samples</taxon>
    </lineage>
</organism>
<accession>A0A6J4KWJ5</accession>
<protein>
    <submittedName>
        <fullName evidence="1">Uncharacterized protein</fullName>
    </submittedName>
</protein>
<sequence length="128" mass="14185">MSWDILLVNSKMPVDIEADEYPAMPPRSQFIGMVNQVFPGVDWSDPALGILDSEDIVAEIDLGDEDDLGFTVLVNVYGGEDPVAALVRLCKKHGWQAFDVATESYLDLDNPSRKSWDNFEHNRGTLGA</sequence>
<dbReference type="AlphaFoldDB" id="A0A6J4KWJ5"/>
<dbReference type="EMBL" id="CADCTQ010000548">
    <property type="protein sequence ID" value="CAA9316481.1"/>
    <property type="molecule type" value="Genomic_DNA"/>
</dbReference>
<reference evidence="1" key="1">
    <citation type="submission" date="2020-02" db="EMBL/GenBank/DDBJ databases">
        <authorList>
            <person name="Meier V. D."/>
        </authorList>
    </citation>
    <scope>NUCLEOTIDE SEQUENCE</scope>
    <source>
        <strain evidence="1">AVDCRST_MAG56</strain>
    </source>
</reference>
<proteinExistence type="predicted"/>